<proteinExistence type="predicted"/>
<accession>A0A7W3ZSS4</accession>
<name>A0A7W3ZSS4_9ACTN</name>
<protein>
    <submittedName>
        <fullName evidence="1">Phenylacetate--CoA ligase family protein</fullName>
    </submittedName>
</protein>
<dbReference type="PANTHER" id="PTHR43845">
    <property type="entry name" value="BLR5969 PROTEIN"/>
    <property type="match status" value="1"/>
</dbReference>
<organism evidence="1 2">
    <name type="scientific">Streptomyces alkaliterrae</name>
    <dbReference type="NCBI Taxonomy" id="2213162"/>
    <lineage>
        <taxon>Bacteria</taxon>
        <taxon>Bacillati</taxon>
        <taxon>Actinomycetota</taxon>
        <taxon>Actinomycetes</taxon>
        <taxon>Kitasatosporales</taxon>
        <taxon>Streptomycetaceae</taxon>
        <taxon>Streptomyces</taxon>
    </lineage>
</organism>
<dbReference type="RefSeq" id="WP_181356288.1">
    <property type="nucleotide sequence ID" value="NZ_JABJXA010000040.1"/>
</dbReference>
<dbReference type="Gene3D" id="3.40.50.12780">
    <property type="entry name" value="N-terminal domain of ligase-like"/>
    <property type="match status" value="1"/>
</dbReference>
<evidence type="ECO:0000313" key="2">
    <source>
        <dbReference type="Proteomes" id="UP000517765"/>
    </source>
</evidence>
<evidence type="ECO:0000313" key="1">
    <source>
        <dbReference type="EMBL" id="MBB1259047.1"/>
    </source>
</evidence>
<keyword evidence="1" id="KW-0436">Ligase</keyword>
<gene>
    <name evidence="1" type="ORF">H3147_09385</name>
</gene>
<dbReference type="PANTHER" id="PTHR43845:SF1">
    <property type="entry name" value="BLR5969 PROTEIN"/>
    <property type="match status" value="1"/>
</dbReference>
<dbReference type="GO" id="GO:0016874">
    <property type="term" value="F:ligase activity"/>
    <property type="evidence" value="ECO:0007669"/>
    <property type="project" value="UniProtKB-KW"/>
</dbReference>
<dbReference type="Proteomes" id="UP000517765">
    <property type="component" value="Unassembled WGS sequence"/>
</dbReference>
<dbReference type="EMBL" id="JABJXA010000040">
    <property type="protein sequence ID" value="MBB1259047.1"/>
    <property type="molecule type" value="Genomic_DNA"/>
</dbReference>
<dbReference type="AlphaFoldDB" id="A0A7W3ZSS4"/>
<dbReference type="SUPFAM" id="SSF56801">
    <property type="entry name" value="Acetyl-CoA synthetase-like"/>
    <property type="match status" value="1"/>
</dbReference>
<comment type="caution">
    <text evidence="1">The sequence shown here is derived from an EMBL/GenBank/DDBJ whole genome shotgun (WGS) entry which is preliminary data.</text>
</comment>
<dbReference type="InterPro" id="IPR042099">
    <property type="entry name" value="ANL_N_sf"/>
</dbReference>
<sequence length="615" mass="67308">MRHYPTDLLLAVEHVERSLLATPATEPHELRELLTSAGIADPASRLDSGQLHDGLDRFLDGVSQYPWQPLTDRDDVLETAPVGTVVLDDRQAEATLRGLLLAWALGNHVVVRTGRPRLWHAVMEALRAAGVPLPEGRTAPAGDPTPGEHVDVPALPADAVLALDCQAAWVHRLVRRRHLAGVSLARARAADHTERDQRLAARLRYLVARARRTPYHRARLPEPAAVTDVADIVTLPVLEKADLEAHSPPFSRDMLSADQPTGEVLRSGATGGRPRYIVYSRTDWENMVREAVPVLYALGVRPGDRIVNTLFGGGMYGGLTTTFSEFAKMPVEAYSTGQFATVDDLLTLVDGFRANVVLGMPALLLPLLREAKERRPALRIEKVVYGGTPMTETDKDWLRRELGTRVVSSILAANDGAQLGHQCAALGGTRHHVNDDYNLIEVVDEYGRPVPEGQTGELLITSMQKFEGPLLRYRIGDTGRVFTHDCACGVSGKVLEYQGRSDGLIRFKGETVEHGEVLQALAGLGVSRLQIEIGTEDGREVLVVRTEAPDPLDPADVRKLLTDTFPVLGDLQDFDAALDVFELRVECLPEGRLPRNPVSGKIRNVLDSRIAVAAR</sequence>
<reference evidence="2" key="1">
    <citation type="submission" date="2020-05" db="EMBL/GenBank/DDBJ databases">
        <title>Classification of alakaliphilic streptomycetes isolated from an alkaline soil next to Lonar Crater, India and a proposal for the recognition of Streptomyces alkaliterrae sp. nov.</title>
        <authorList>
            <person name="Golinska P."/>
        </authorList>
    </citation>
    <scope>NUCLEOTIDE SEQUENCE [LARGE SCALE GENOMIC DNA]</scope>
    <source>
        <strain evidence="2">OF8</strain>
    </source>
</reference>